<dbReference type="PANTHER" id="PTHR36845">
    <property type="entry name" value="HYDROLASE, PUTATIVE (AFU_ORTHOLOGUE AFUA_7G05090)-RELATED"/>
    <property type="match status" value="1"/>
</dbReference>
<dbReference type="Gene3D" id="1.50.10.10">
    <property type="match status" value="1"/>
</dbReference>
<dbReference type="InterPro" id="IPR052369">
    <property type="entry name" value="UG_Glycosaminoglycan_Hydrolase"/>
</dbReference>
<dbReference type="PANTHER" id="PTHR36845:SF1">
    <property type="entry name" value="HYDROLASE, PUTATIVE (AFU_ORTHOLOGUE AFUA_7G05090)-RELATED"/>
    <property type="match status" value="1"/>
</dbReference>
<dbReference type="EMBL" id="JAETXX010000001">
    <property type="protein sequence ID" value="MCF8713450.1"/>
    <property type="molecule type" value="Genomic_DNA"/>
</dbReference>
<dbReference type="GO" id="GO:0016787">
    <property type="term" value="F:hydrolase activity"/>
    <property type="evidence" value="ECO:0007669"/>
    <property type="project" value="UniProtKB-KW"/>
</dbReference>
<organism evidence="3 4">
    <name type="scientific">Joostella atrarenae</name>
    <dbReference type="NCBI Taxonomy" id="679257"/>
    <lineage>
        <taxon>Bacteria</taxon>
        <taxon>Pseudomonadati</taxon>
        <taxon>Bacteroidota</taxon>
        <taxon>Flavobacteriia</taxon>
        <taxon>Flavobacteriales</taxon>
        <taxon>Flavobacteriaceae</taxon>
        <taxon>Joostella</taxon>
    </lineage>
</organism>
<dbReference type="RefSeq" id="WP_236957421.1">
    <property type="nucleotide sequence ID" value="NZ_JAETXX010000001.1"/>
</dbReference>
<reference evidence="3 4" key="1">
    <citation type="submission" date="2021-01" db="EMBL/GenBank/DDBJ databases">
        <title>Genome sequencing of Joostella atrarenae M1-2 (= KCTC 23194).</title>
        <authorList>
            <person name="Zakaria M.R."/>
            <person name="Lam M.Q."/>
            <person name="Chong C.S."/>
        </authorList>
    </citation>
    <scope>NUCLEOTIDE SEQUENCE [LARGE SCALE GENOMIC DNA]</scope>
    <source>
        <strain evidence="3 4">M1-2</strain>
    </source>
</reference>
<sequence length="405" mass="46383">MIKKTSIIAFSLLALTVISCKDGKNKEVTSTEVASIDNDSLLRIRYQKLLEYKPDSLAIPRSYSKEEGVRGVPSKDWTSGFFPGSLWKIYQLTDNSKYKDQALVWTKFIEKEKFDDGTHDTGFKIFCSYGSALQVEDNQEYKDVVVQTAKTLSSRYNENVGAIRSWDWSPNWEYPVIIDNMMNLELLFEATKFSGDSTYYRIADNHANTTLKNHFREDNSSYHVVDYDTINGQVKEKVTHQGYADESAWARGQAWGIYGYTMTYRYTKNPKYLAQAEAISKFYLENKNLPEDGIPYWDFNDPAIPNAPRDVSAGTIIASAFLELYGYTKDEKYKNYAVKVLDVLETPEYLLEATVDAPFILKHSTGNWPKKDEIDGPINYGDYYFLEALLRMQKNGTLVGVSVLF</sequence>
<comment type="similarity">
    <text evidence="2">Belongs to the glycosyl hydrolase 88 family.</text>
</comment>
<keyword evidence="1 3" id="KW-0378">Hydrolase</keyword>
<dbReference type="InterPro" id="IPR010905">
    <property type="entry name" value="Glyco_hydro_88"/>
</dbReference>
<evidence type="ECO:0000256" key="2">
    <source>
        <dbReference type="ARBA" id="ARBA00038358"/>
    </source>
</evidence>
<dbReference type="SUPFAM" id="SSF48208">
    <property type="entry name" value="Six-hairpin glycosidases"/>
    <property type="match status" value="1"/>
</dbReference>
<comment type="caution">
    <text evidence="3">The sequence shown here is derived from an EMBL/GenBank/DDBJ whole genome shotgun (WGS) entry which is preliminary data.</text>
</comment>
<keyword evidence="4" id="KW-1185">Reference proteome</keyword>
<accession>A0ABS9IZ41</accession>
<name>A0ABS9IZ41_9FLAO</name>
<protein>
    <submittedName>
        <fullName evidence="3">Glycoside hydrolase family 88 protein</fullName>
    </submittedName>
</protein>
<evidence type="ECO:0000313" key="4">
    <source>
        <dbReference type="Proteomes" id="UP000829517"/>
    </source>
</evidence>
<gene>
    <name evidence="3" type="ORF">JM658_01300</name>
</gene>
<dbReference type="PROSITE" id="PS51257">
    <property type="entry name" value="PROKAR_LIPOPROTEIN"/>
    <property type="match status" value="1"/>
</dbReference>
<evidence type="ECO:0000256" key="1">
    <source>
        <dbReference type="ARBA" id="ARBA00022801"/>
    </source>
</evidence>
<evidence type="ECO:0000313" key="3">
    <source>
        <dbReference type="EMBL" id="MCF8713450.1"/>
    </source>
</evidence>
<dbReference type="Pfam" id="PF07470">
    <property type="entry name" value="Glyco_hydro_88"/>
    <property type="match status" value="1"/>
</dbReference>
<dbReference type="Proteomes" id="UP000829517">
    <property type="component" value="Unassembled WGS sequence"/>
</dbReference>
<dbReference type="InterPro" id="IPR012341">
    <property type="entry name" value="6hp_glycosidase-like_sf"/>
</dbReference>
<dbReference type="InterPro" id="IPR008928">
    <property type="entry name" value="6-hairpin_glycosidase_sf"/>
</dbReference>
<proteinExistence type="inferred from homology"/>